<dbReference type="Gene3D" id="3.10.20.30">
    <property type="match status" value="1"/>
</dbReference>
<protein>
    <submittedName>
        <fullName evidence="1">Thiamine biosynthesis protein ThiS</fullName>
    </submittedName>
</protein>
<dbReference type="OrthoDB" id="1525151at2"/>
<name>A0A2I7SN20_9FLAO</name>
<dbReference type="Proteomes" id="UP000236592">
    <property type="component" value="Chromosome"/>
</dbReference>
<dbReference type="AlphaFoldDB" id="A0A2I7SN20"/>
<dbReference type="CDD" id="cd00565">
    <property type="entry name" value="Ubl_ThiS"/>
    <property type="match status" value="1"/>
</dbReference>
<dbReference type="KEGG" id="taj:C1A40_06705"/>
<dbReference type="PANTHER" id="PTHR34472">
    <property type="entry name" value="SULFUR CARRIER PROTEIN THIS"/>
    <property type="match status" value="1"/>
</dbReference>
<evidence type="ECO:0000313" key="2">
    <source>
        <dbReference type="Proteomes" id="UP000236592"/>
    </source>
</evidence>
<dbReference type="InterPro" id="IPR012675">
    <property type="entry name" value="Beta-grasp_dom_sf"/>
</dbReference>
<dbReference type="InterPro" id="IPR016155">
    <property type="entry name" value="Mopterin_synth/thiamin_S_b"/>
</dbReference>
<dbReference type="NCBIfam" id="TIGR01683">
    <property type="entry name" value="thiS"/>
    <property type="match status" value="1"/>
</dbReference>
<organism evidence="1 2">
    <name type="scientific">Pseudotamlana carrageenivorans</name>
    <dbReference type="NCBI Taxonomy" id="2069432"/>
    <lineage>
        <taxon>Bacteria</taxon>
        <taxon>Pseudomonadati</taxon>
        <taxon>Bacteroidota</taxon>
        <taxon>Flavobacteriia</taxon>
        <taxon>Flavobacteriales</taxon>
        <taxon>Flavobacteriaceae</taxon>
        <taxon>Pseudotamlana</taxon>
    </lineage>
</organism>
<reference evidence="2" key="1">
    <citation type="submission" date="2018-01" db="EMBL/GenBank/DDBJ databases">
        <title>Complete genome of Tamlana sp. UJ94.</title>
        <authorList>
            <person name="Jung J."/>
            <person name="Chung D."/>
            <person name="Bae S.S."/>
            <person name="Baek K."/>
        </authorList>
    </citation>
    <scope>NUCLEOTIDE SEQUENCE [LARGE SCALE GENOMIC DNA]</scope>
    <source>
        <strain evidence="2">UJ94</strain>
    </source>
</reference>
<dbReference type="Pfam" id="PF02597">
    <property type="entry name" value="ThiS"/>
    <property type="match status" value="1"/>
</dbReference>
<proteinExistence type="predicted"/>
<sequence length="67" mass="7413">MIKIRVNEKILEVAKDFNILQLLEKLNTSQNGIAVAINSAIISRDSWASQNFSENDNILIIQATQGG</sequence>
<dbReference type="EMBL" id="CP025938">
    <property type="protein sequence ID" value="AUS07283.1"/>
    <property type="molecule type" value="Genomic_DNA"/>
</dbReference>
<dbReference type="RefSeq" id="WP_102997157.1">
    <property type="nucleotide sequence ID" value="NZ_CP025938.1"/>
</dbReference>
<accession>A0A2I7SN20</accession>
<gene>
    <name evidence="1" type="primary">thiS</name>
    <name evidence="1" type="ORF">C1A40_06705</name>
</gene>
<evidence type="ECO:0000313" key="1">
    <source>
        <dbReference type="EMBL" id="AUS07283.1"/>
    </source>
</evidence>
<keyword evidence="2" id="KW-1185">Reference proteome</keyword>
<dbReference type="InterPro" id="IPR003749">
    <property type="entry name" value="ThiS/MoaD-like"/>
</dbReference>
<dbReference type="PANTHER" id="PTHR34472:SF1">
    <property type="entry name" value="SULFUR CARRIER PROTEIN THIS"/>
    <property type="match status" value="1"/>
</dbReference>
<dbReference type="SUPFAM" id="SSF54285">
    <property type="entry name" value="MoaD/ThiS"/>
    <property type="match status" value="1"/>
</dbReference>
<dbReference type="InterPro" id="IPR010035">
    <property type="entry name" value="Thi_S"/>
</dbReference>